<dbReference type="PROSITE" id="PS00134">
    <property type="entry name" value="TRYPSIN_HIS"/>
    <property type="match status" value="1"/>
</dbReference>
<evidence type="ECO:0000256" key="3">
    <source>
        <dbReference type="ARBA" id="ARBA00022825"/>
    </source>
</evidence>
<proteinExistence type="inferred from homology"/>
<name>A0A6P7H3V2_DIAVI</name>
<dbReference type="PRINTS" id="PR00722">
    <property type="entry name" value="CHYMOTRYPSIN"/>
</dbReference>
<keyword evidence="2" id="KW-0378">Hydrolase</keyword>
<feature type="domain" description="Peptidase S1" evidence="7">
    <location>
        <begin position="30"/>
        <end position="250"/>
    </location>
</feature>
<dbReference type="InterPro" id="IPR009003">
    <property type="entry name" value="Peptidase_S1_PA"/>
</dbReference>
<feature type="signal peptide" evidence="6">
    <location>
        <begin position="1"/>
        <end position="24"/>
    </location>
</feature>
<protein>
    <submittedName>
        <fullName evidence="8">Trypsin alpha-like</fullName>
    </submittedName>
</protein>
<evidence type="ECO:0000256" key="4">
    <source>
        <dbReference type="ARBA" id="ARBA00023157"/>
    </source>
</evidence>
<dbReference type="Pfam" id="PF00089">
    <property type="entry name" value="Trypsin"/>
    <property type="match status" value="1"/>
</dbReference>
<evidence type="ECO:0000256" key="5">
    <source>
        <dbReference type="ARBA" id="ARBA00024195"/>
    </source>
</evidence>
<organism evidence="8">
    <name type="scientific">Diabrotica virgifera virgifera</name>
    <name type="common">western corn rootworm</name>
    <dbReference type="NCBI Taxonomy" id="50390"/>
    <lineage>
        <taxon>Eukaryota</taxon>
        <taxon>Metazoa</taxon>
        <taxon>Ecdysozoa</taxon>
        <taxon>Arthropoda</taxon>
        <taxon>Hexapoda</taxon>
        <taxon>Insecta</taxon>
        <taxon>Pterygota</taxon>
        <taxon>Neoptera</taxon>
        <taxon>Endopterygota</taxon>
        <taxon>Coleoptera</taxon>
        <taxon>Polyphaga</taxon>
        <taxon>Cucujiformia</taxon>
        <taxon>Chrysomeloidea</taxon>
        <taxon>Chrysomelidae</taxon>
        <taxon>Galerucinae</taxon>
        <taxon>Diabroticina</taxon>
        <taxon>Diabroticites</taxon>
        <taxon>Diabrotica</taxon>
    </lineage>
</organism>
<keyword evidence="6" id="KW-0732">Signal</keyword>
<gene>
    <name evidence="8" type="primary">LOC114345785</name>
</gene>
<keyword evidence="4" id="KW-1015">Disulfide bond</keyword>
<evidence type="ECO:0000256" key="6">
    <source>
        <dbReference type="SAM" id="SignalP"/>
    </source>
</evidence>
<dbReference type="InterPro" id="IPR001254">
    <property type="entry name" value="Trypsin_dom"/>
</dbReference>
<comment type="similarity">
    <text evidence="5">Belongs to the peptidase S1 family. CLIP subfamily.</text>
</comment>
<dbReference type="AlphaFoldDB" id="A0A6P7H3V2"/>
<keyword evidence="3" id="KW-0720">Serine protease</keyword>
<dbReference type="PROSITE" id="PS50240">
    <property type="entry name" value="TRYPSIN_DOM"/>
    <property type="match status" value="1"/>
</dbReference>
<dbReference type="InterPro" id="IPR001314">
    <property type="entry name" value="Peptidase_S1A"/>
</dbReference>
<evidence type="ECO:0000313" key="8">
    <source>
        <dbReference type="RefSeq" id="XP_028152373.1"/>
    </source>
</evidence>
<dbReference type="RefSeq" id="XP_028152373.1">
    <property type="nucleotide sequence ID" value="XM_028296572.1"/>
</dbReference>
<dbReference type="PANTHER" id="PTHR24256">
    <property type="entry name" value="TRYPTASE-RELATED"/>
    <property type="match status" value="1"/>
</dbReference>
<dbReference type="Gene3D" id="2.40.10.10">
    <property type="entry name" value="Trypsin-like serine proteases"/>
    <property type="match status" value="1"/>
</dbReference>
<dbReference type="SMART" id="SM00020">
    <property type="entry name" value="Tryp_SPc"/>
    <property type="match status" value="1"/>
</dbReference>
<dbReference type="InterPro" id="IPR043504">
    <property type="entry name" value="Peptidase_S1_PA_chymotrypsin"/>
</dbReference>
<feature type="chain" id="PRO_5027805364" evidence="6">
    <location>
        <begin position="25"/>
        <end position="251"/>
    </location>
</feature>
<reference evidence="8" key="1">
    <citation type="submission" date="2025-08" db="UniProtKB">
        <authorList>
            <consortium name="RefSeq"/>
        </authorList>
    </citation>
    <scope>IDENTIFICATION</scope>
</reference>
<dbReference type="CDD" id="cd00190">
    <property type="entry name" value="Tryp_SPc"/>
    <property type="match status" value="1"/>
</dbReference>
<dbReference type="InterPro" id="IPR051487">
    <property type="entry name" value="Ser/Thr_Proteases_Immune/Dev"/>
</dbReference>
<accession>A0A6P7H3V2</accession>
<dbReference type="SUPFAM" id="SSF50494">
    <property type="entry name" value="Trypsin-like serine proteases"/>
    <property type="match status" value="1"/>
</dbReference>
<dbReference type="FunFam" id="2.40.10.10:FF:000073">
    <property type="entry name" value="Trypsin alpha"/>
    <property type="match status" value="1"/>
</dbReference>
<evidence type="ECO:0000259" key="7">
    <source>
        <dbReference type="PROSITE" id="PS50240"/>
    </source>
</evidence>
<dbReference type="FunCoup" id="A0A6P7H3V2">
    <property type="interactions" value="58"/>
</dbReference>
<sequence length="251" mass="27463">MVSLYSKIVSLVYILLLKNNFVHAGKRVRIFSGQETYIEKHPWIVSLLHPSDGMHNCGGSLINADTVITAAHCVHNKTSEPVSIIAGTSEWAHPDTIIKIKSISMHENFSTDGSTAKNDIAIIKLAEKVKFSNKIQPIKLPPETTKLSEGTSLTIAGWGQTTIWNSLFGTPTMTLMEAKVTVSKSENERIIITSDRSGSCPGDSGGPLELNGMLVGIVSSGRRYCTDFFPISSSYTNVAFFRTWITEKLEG</sequence>
<keyword evidence="1" id="KW-0645">Protease</keyword>
<evidence type="ECO:0000256" key="1">
    <source>
        <dbReference type="ARBA" id="ARBA00022670"/>
    </source>
</evidence>
<dbReference type="GO" id="GO:0006508">
    <property type="term" value="P:proteolysis"/>
    <property type="evidence" value="ECO:0007669"/>
    <property type="project" value="UniProtKB-KW"/>
</dbReference>
<dbReference type="InParanoid" id="A0A6P7H3V2"/>
<dbReference type="InterPro" id="IPR018114">
    <property type="entry name" value="TRYPSIN_HIS"/>
</dbReference>
<evidence type="ECO:0000256" key="2">
    <source>
        <dbReference type="ARBA" id="ARBA00022801"/>
    </source>
</evidence>
<dbReference type="GO" id="GO:0004252">
    <property type="term" value="F:serine-type endopeptidase activity"/>
    <property type="evidence" value="ECO:0007669"/>
    <property type="project" value="InterPro"/>
</dbReference>